<dbReference type="InterPro" id="IPR008979">
    <property type="entry name" value="Galactose-bd-like_sf"/>
</dbReference>
<dbReference type="InterPro" id="IPR013783">
    <property type="entry name" value="Ig-like_fold"/>
</dbReference>
<gene>
    <name evidence="11" type="ORF">LSAA_8805</name>
</gene>
<dbReference type="GO" id="GO:0006516">
    <property type="term" value="P:glycoprotein catabolic process"/>
    <property type="evidence" value="ECO:0007669"/>
    <property type="project" value="InterPro"/>
</dbReference>
<evidence type="ECO:0000313" key="11">
    <source>
        <dbReference type="EMBL" id="CAF2925321.1"/>
    </source>
</evidence>
<dbReference type="Gene3D" id="2.60.40.10">
    <property type="entry name" value="Immunoglobulins"/>
    <property type="match status" value="2"/>
</dbReference>
<dbReference type="InterPro" id="IPR037448">
    <property type="entry name" value="Zig-8"/>
</dbReference>
<accession>A0A7R8CTE7</accession>
<organism evidence="11 12">
    <name type="scientific">Lepeophtheirus salmonis</name>
    <name type="common">Salmon louse</name>
    <name type="synonym">Caligus salmonis</name>
    <dbReference type="NCBI Taxonomy" id="72036"/>
    <lineage>
        <taxon>Eukaryota</taxon>
        <taxon>Metazoa</taxon>
        <taxon>Ecdysozoa</taxon>
        <taxon>Arthropoda</taxon>
        <taxon>Crustacea</taxon>
        <taxon>Multicrustacea</taxon>
        <taxon>Hexanauplia</taxon>
        <taxon>Copepoda</taxon>
        <taxon>Siphonostomatoida</taxon>
        <taxon>Caligidae</taxon>
        <taxon>Lepeophtheirus</taxon>
    </lineage>
</organism>
<dbReference type="InterPro" id="IPR038765">
    <property type="entry name" value="Papain-like_cys_pep_sf"/>
</dbReference>
<sequence>MGSTRFTSDRTGKALSNKFFHRIISSDLARAFETAEIVKKNAGSSWPAVEKVTEFRERMFGAAENRPLAEFIKSVVKSGEKPEYYTPEGAETPKIFAGRIKKCLHDVVLSKAKKEDCILVVCHETFGIELRVATSPNTGISEIIFDVEDDVIKSIDTILLYDKSHLEPEDNSQQDGKKYAVFYFSAHWCPPCRQFTPILAQAYAGALGKKGEVIFVSSDRTEEEMYSYMKEAHGGWMSIDYKNSTLRGLLGSRLEVNGIPALVVVNLFDGSVMSRDARSEITSKGSAAFSIWDSMCSVVDTTSLNLLKDNEKDIMDSACDIFKPSLSNVIKDPTNMKYRSIKLGNPKISSALLNANGAFEVLFTVGFEESDDCLILPMNASISILTAFRDKIKDMIDNKTNQEEPEIALTSIVGAQSSSARNNSTFQNEKTSEFNQKILNEIELSKTYESSINQALATSCIPHESLEMKAKEASKYHHGLMPPNVVIVMIKSDFRFPRYHSNPSKLLETRRGRCGEWANCFALLARSMKYDVRRVLDWTDHVWVEIFSEHQDRWVHVDPCEGVLDKPLLYEVGWKKELSYVIATTSIYEVIDVTPRYVKCIEETKKNKRYLVQEKWLSDTIGNLTDSLMNNLSKEQKELCVQRRLKDLVELMSQKNPINLDESLPGRQSGSSAWRLQRGEVGEQFKPYVWKPNEHECETKEFELCYNVIEDTYIRGKERIVGWRNGLSEMKDLFRKEERDWNMVYLARKERLETGKLSWDIDLSETNLSVKCIELKIESKTYENGRVLWQLCGNNVCLIPSSSTTLNSEALAGAKKVSLTASLSGGKSCSWGVPWLFYYFYGFNGVIEVFNYTVSICTRTARSKNRISVPLGQNALLSCKIQDRLNYTLSWLRTSDLHILTVESYTFTSDERFRGIYQPGIREYLLQIKHVRKEDRGWYECQMSSKPILRLQLFLDVINDESAGQNKNSKEVHVTKKQFLDSETDSRVWTEIISDKPDISIADPSKMVFWYHMDQVISYYSQREGVSLITDIGNYTFSSLLIKDARKSDEGTYTCCPSDGVEAKIRIFVLEGYQTKEELLGNRYAFVHKFIINHHSYHIRDYDFTSILLTANSCIIHGYL</sequence>
<dbReference type="Pfam" id="PF00300">
    <property type="entry name" value="His_Phos_1"/>
    <property type="match status" value="1"/>
</dbReference>
<dbReference type="InterPro" id="IPR007110">
    <property type="entry name" value="Ig-like_dom"/>
</dbReference>
<dbReference type="Pfam" id="PF07686">
    <property type="entry name" value="V-set"/>
    <property type="match status" value="1"/>
</dbReference>
<dbReference type="InterPro" id="IPR006588">
    <property type="entry name" value="Peptide_N_glycanase_PAW_dom"/>
</dbReference>
<keyword evidence="7 11" id="KW-0378">Hydrolase</keyword>
<dbReference type="Pfam" id="PF09409">
    <property type="entry name" value="PUB"/>
    <property type="match status" value="1"/>
</dbReference>
<dbReference type="InterPro" id="IPR013078">
    <property type="entry name" value="His_Pase_superF_clade-1"/>
</dbReference>
<dbReference type="InterPro" id="IPR036339">
    <property type="entry name" value="PUB-like_dom_sf"/>
</dbReference>
<dbReference type="SMART" id="SM00409">
    <property type="entry name" value="IG"/>
    <property type="match status" value="2"/>
</dbReference>
<dbReference type="Pfam" id="PF13905">
    <property type="entry name" value="Thioredoxin_8"/>
    <property type="match status" value="1"/>
</dbReference>
<dbReference type="SMART" id="SM00460">
    <property type="entry name" value="TGc"/>
    <property type="match status" value="1"/>
</dbReference>
<comment type="function">
    <text evidence="8">Specifically deglycosylates the denatured form of N-linked glycoproteins in the cytoplasm and assists their proteasome-mediated degradation. Cleaves the beta-aspartyl-glucosamine (GlcNAc) of the glycan and the amide side chain of Asn, converting Asn to Asp. Prefers proteins containing high-mannose over those bearing complex type oligosaccharides. Can recognize misfolded proteins in the endoplasmic reticulum that are exported to the cytosol to be destroyed and deglycosylate them, while it has no activity toward native proteins. Deglycosylation is a prerequisite for subsequent proteasome-mediated degradation of some, but not all, misfolded glycoproteins.</text>
</comment>
<dbReference type="PANTHER" id="PTHR23279">
    <property type="entry name" value="DEFECTIVE PROBOSCIS EXTENSION RESPONSE DPR -RELATED"/>
    <property type="match status" value="1"/>
</dbReference>
<dbReference type="SUPFAM" id="SSF52833">
    <property type="entry name" value="Thioredoxin-like"/>
    <property type="match status" value="1"/>
</dbReference>
<reference evidence="11" key="1">
    <citation type="submission" date="2021-02" db="EMBL/GenBank/DDBJ databases">
        <authorList>
            <person name="Bekaert M."/>
        </authorList>
    </citation>
    <scope>NUCLEOTIDE SEQUENCE</scope>
    <source>
        <strain evidence="11">IoA-00</strain>
    </source>
</reference>
<dbReference type="PROSITE" id="PS50835">
    <property type="entry name" value="IG_LIKE"/>
    <property type="match status" value="1"/>
</dbReference>
<dbReference type="Gene3D" id="2.60.120.1020">
    <property type="entry name" value="Peptide N glycanase, PAW domain"/>
    <property type="match status" value="1"/>
</dbReference>
<dbReference type="EMBL" id="HG994583">
    <property type="protein sequence ID" value="CAF2925321.1"/>
    <property type="molecule type" value="Genomic_DNA"/>
</dbReference>
<dbReference type="Gene3D" id="3.10.620.30">
    <property type="match status" value="1"/>
</dbReference>
<dbReference type="Gene3D" id="3.40.50.1240">
    <property type="entry name" value="Phosphoglycerate mutase-like"/>
    <property type="match status" value="1"/>
</dbReference>
<comment type="catalytic activity">
    <reaction evidence="1">
        <text>Hydrolysis of an N(4)-(acetyl-beta-D-glucosaminyl)asparagine residue in which the glucosamine residue may be further glycosylated, to yield a (substituted) N-acetyl-beta-D-glucosaminylamine and a peptide containing an aspartate residue.</text>
        <dbReference type="EC" id="3.5.1.52"/>
    </reaction>
</comment>
<evidence type="ECO:0000256" key="6">
    <source>
        <dbReference type="ARBA" id="ARBA00022490"/>
    </source>
</evidence>
<dbReference type="GO" id="GO:0016791">
    <property type="term" value="F:phosphatase activity"/>
    <property type="evidence" value="ECO:0007669"/>
    <property type="project" value="UniProtKB-ARBA"/>
</dbReference>
<dbReference type="InterPro" id="IPR013106">
    <property type="entry name" value="Ig_V-set"/>
</dbReference>
<dbReference type="AlphaFoldDB" id="A0A7R8CTE7"/>
<dbReference type="InterPro" id="IPR002931">
    <property type="entry name" value="Transglutaminase-like"/>
</dbReference>
<dbReference type="GO" id="GO:0005737">
    <property type="term" value="C:cytoplasm"/>
    <property type="evidence" value="ECO:0007669"/>
    <property type="project" value="UniProtKB-SubCell"/>
</dbReference>
<dbReference type="SUPFAM" id="SSF53254">
    <property type="entry name" value="Phosphoglycerate mutase-like"/>
    <property type="match status" value="1"/>
</dbReference>
<dbReference type="InterPro" id="IPR012336">
    <property type="entry name" value="Thioredoxin-like_fold"/>
</dbReference>
<dbReference type="SUPFAM" id="SSF49785">
    <property type="entry name" value="Galactose-binding domain-like"/>
    <property type="match status" value="1"/>
</dbReference>
<evidence type="ECO:0000313" key="12">
    <source>
        <dbReference type="Proteomes" id="UP000675881"/>
    </source>
</evidence>
<dbReference type="Pfam" id="PF04721">
    <property type="entry name" value="PAW"/>
    <property type="match status" value="1"/>
</dbReference>
<dbReference type="PROSITE" id="PS51398">
    <property type="entry name" value="PAW"/>
    <property type="match status" value="1"/>
</dbReference>
<name>A0A7R8CTE7_LEPSM</name>
<dbReference type="InterPro" id="IPR036249">
    <property type="entry name" value="Thioredoxin-like_sf"/>
</dbReference>
<evidence type="ECO:0000256" key="10">
    <source>
        <dbReference type="PROSITE-ProRule" id="PRU00731"/>
    </source>
</evidence>
<keyword evidence="6" id="KW-0963">Cytoplasm</keyword>
<dbReference type="GO" id="GO:0050808">
    <property type="term" value="P:synapse organization"/>
    <property type="evidence" value="ECO:0007669"/>
    <property type="project" value="TreeGrafter"/>
</dbReference>
<dbReference type="InterPro" id="IPR013766">
    <property type="entry name" value="Thioredoxin_domain"/>
</dbReference>
<protein>
    <recommendedName>
        <fullName evidence="5">Peptide-N(4)-(N-acetyl-beta-glucosaminyl)asparagine amidase</fullName>
        <ecNumber evidence="4">3.5.1.52</ecNumber>
    </recommendedName>
    <alternativeName>
        <fullName evidence="9">Peptide:N-glycanase</fullName>
    </alternativeName>
</protein>
<dbReference type="GO" id="GO:0032589">
    <property type="term" value="C:neuron projection membrane"/>
    <property type="evidence" value="ECO:0007669"/>
    <property type="project" value="TreeGrafter"/>
</dbReference>
<evidence type="ECO:0000256" key="3">
    <source>
        <dbReference type="ARBA" id="ARBA00004496"/>
    </source>
</evidence>
<evidence type="ECO:0000256" key="5">
    <source>
        <dbReference type="ARBA" id="ARBA00018546"/>
    </source>
</evidence>
<evidence type="ECO:0000256" key="4">
    <source>
        <dbReference type="ARBA" id="ARBA00012158"/>
    </source>
</evidence>
<dbReference type="EC" id="3.5.1.52" evidence="4"/>
<dbReference type="SMART" id="SM00613">
    <property type="entry name" value="PAW"/>
    <property type="match status" value="1"/>
</dbReference>
<dbReference type="PROSITE" id="PS51352">
    <property type="entry name" value="THIOREDOXIN_2"/>
    <property type="match status" value="1"/>
</dbReference>
<evidence type="ECO:0000256" key="8">
    <source>
        <dbReference type="ARBA" id="ARBA00024870"/>
    </source>
</evidence>
<dbReference type="SUPFAM" id="SSF143503">
    <property type="entry name" value="PUG domain-like"/>
    <property type="match status" value="1"/>
</dbReference>
<dbReference type="SUPFAM" id="SSF54001">
    <property type="entry name" value="Cysteine proteinases"/>
    <property type="match status" value="1"/>
</dbReference>
<comment type="subcellular location">
    <subcellularLocation>
        <location evidence="3">Cytoplasm</location>
    </subcellularLocation>
</comment>
<dbReference type="SUPFAM" id="SSF48726">
    <property type="entry name" value="Immunoglobulin"/>
    <property type="match status" value="2"/>
</dbReference>
<dbReference type="CDD" id="cd00096">
    <property type="entry name" value="Ig"/>
    <property type="match status" value="1"/>
</dbReference>
<dbReference type="InterPro" id="IPR038680">
    <property type="entry name" value="PAW_sf"/>
</dbReference>
<dbReference type="Gene3D" id="1.20.58.2190">
    <property type="match status" value="1"/>
</dbReference>
<comment type="similarity">
    <text evidence="10">Belongs to the transglutaminase-like superfamily. PNGase family.</text>
</comment>
<dbReference type="SMART" id="SM00580">
    <property type="entry name" value="PUG"/>
    <property type="match status" value="1"/>
</dbReference>
<evidence type="ECO:0000256" key="2">
    <source>
        <dbReference type="ARBA" id="ARBA00001947"/>
    </source>
</evidence>
<dbReference type="InterPro" id="IPR029033">
    <property type="entry name" value="His_PPase_superfam"/>
</dbReference>
<dbReference type="InterPro" id="IPR018997">
    <property type="entry name" value="PUB_domain"/>
</dbReference>
<dbReference type="Pfam" id="PF01841">
    <property type="entry name" value="Transglut_core"/>
    <property type="match status" value="1"/>
</dbReference>
<evidence type="ECO:0000256" key="7">
    <source>
        <dbReference type="ARBA" id="ARBA00022801"/>
    </source>
</evidence>
<dbReference type="GO" id="GO:0000224">
    <property type="term" value="F:peptide-N4-(N-acetyl-beta-glucosaminyl)asparagine amidase activity"/>
    <property type="evidence" value="ECO:0007669"/>
    <property type="project" value="UniProtKB-EC"/>
</dbReference>
<dbReference type="Gene3D" id="3.40.30.10">
    <property type="entry name" value="Glutaredoxin"/>
    <property type="match status" value="1"/>
</dbReference>
<evidence type="ECO:0000256" key="1">
    <source>
        <dbReference type="ARBA" id="ARBA00001650"/>
    </source>
</evidence>
<proteinExistence type="inferred from homology"/>
<keyword evidence="12" id="KW-1185">Reference proteome</keyword>
<dbReference type="InterPro" id="IPR036179">
    <property type="entry name" value="Ig-like_dom_sf"/>
</dbReference>
<dbReference type="Proteomes" id="UP000675881">
    <property type="component" value="Chromosome 4"/>
</dbReference>
<dbReference type="OrthoDB" id="409136at2759"/>
<dbReference type="PANTHER" id="PTHR23279:SF36">
    <property type="entry name" value="DEFECTIVE PROBOSCIS EXTENSION RESPONSE 9, ISOFORM A"/>
    <property type="match status" value="1"/>
</dbReference>
<evidence type="ECO:0000256" key="9">
    <source>
        <dbReference type="ARBA" id="ARBA00032901"/>
    </source>
</evidence>
<comment type="cofactor">
    <cofactor evidence="2">
        <name>Zn(2+)</name>
        <dbReference type="ChEBI" id="CHEBI:29105"/>
    </cofactor>
</comment>
<dbReference type="InterPro" id="IPR003599">
    <property type="entry name" value="Ig_sub"/>
</dbReference>